<dbReference type="NCBIfam" id="TIGR01035">
    <property type="entry name" value="hemA"/>
    <property type="match status" value="1"/>
</dbReference>
<keyword evidence="5 8" id="KW-0560">Oxidoreductase</keyword>
<feature type="domain" description="Quinate/shikimate 5-dehydrogenase/glutamyl-tRNA reductase" evidence="11">
    <location>
        <begin position="175"/>
        <end position="303"/>
    </location>
</feature>
<dbReference type="EC" id="1.2.1.70" evidence="3 8"/>
<comment type="similarity">
    <text evidence="2 8 9">Belongs to the glutamyl-tRNA reductase family.</text>
</comment>
<feature type="binding site" evidence="8">
    <location>
        <position position="122"/>
    </location>
    <ligand>
        <name>substrate</name>
    </ligand>
</feature>
<evidence type="ECO:0000256" key="7">
    <source>
        <dbReference type="ARBA" id="ARBA00047464"/>
    </source>
</evidence>
<evidence type="ECO:0000259" key="12">
    <source>
        <dbReference type="Pfam" id="PF05201"/>
    </source>
</evidence>
<evidence type="ECO:0000313" key="14">
    <source>
        <dbReference type="Proteomes" id="UP001596513"/>
    </source>
</evidence>
<proteinExistence type="inferred from homology"/>
<comment type="function">
    <text evidence="8">Catalyzes the NADPH-dependent reduction of glutamyl-tRNA(Glu) to glutamate 1-semialdehyde (GSA).</text>
</comment>
<evidence type="ECO:0000313" key="13">
    <source>
        <dbReference type="EMBL" id="MFC7666946.1"/>
    </source>
</evidence>
<feature type="binding site" evidence="8">
    <location>
        <begin position="116"/>
        <end position="118"/>
    </location>
    <ligand>
        <name>substrate</name>
    </ligand>
</feature>
<keyword evidence="6 8" id="KW-0627">Porphyrin biosynthesis</keyword>
<dbReference type="Gene3D" id="3.30.460.30">
    <property type="entry name" value="Glutamyl-tRNA reductase, N-terminal domain"/>
    <property type="match status" value="1"/>
</dbReference>
<dbReference type="SUPFAM" id="SSF69742">
    <property type="entry name" value="Glutamyl tRNA-reductase catalytic, N-terminal domain"/>
    <property type="match status" value="1"/>
</dbReference>
<evidence type="ECO:0000256" key="4">
    <source>
        <dbReference type="ARBA" id="ARBA00022857"/>
    </source>
</evidence>
<dbReference type="InterPro" id="IPR036291">
    <property type="entry name" value="NAD(P)-bd_dom_sf"/>
</dbReference>
<evidence type="ECO:0000259" key="10">
    <source>
        <dbReference type="Pfam" id="PF00745"/>
    </source>
</evidence>
<reference evidence="14" key="1">
    <citation type="journal article" date="2019" name="Int. J. Syst. Evol. Microbiol.">
        <title>The Global Catalogue of Microorganisms (GCM) 10K type strain sequencing project: providing services to taxonomists for standard genome sequencing and annotation.</title>
        <authorList>
            <consortium name="The Broad Institute Genomics Platform"/>
            <consortium name="The Broad Institute Genome Sequencing Center for Infectious Disease"/>
            <person name="Wu L."/>
            <person name="Ma J."/>
        </authorList>
    </citation>
    <scope>NUCLEOTIDE SEQUENCE [LARGE SCALE GENOMIC DNA]</scope>
    <source>
        <strain evidence="14">JCM 19635</strain>
    </source>
</reference>
<dbReference type="PANTHER" id="PTHR43013:SF1">
    <property type="entry name" value="GLUTAMYL-TRNA REDUCTASE"/>
    <property type="match status" value="1"/>
</dbReference>
<evidence type="ECO:0000256" key="6">
    <source>
        <dbReference type="ARBA" id="ARBA00023244"/>
    </source>
</evidence>
<evidence type="ECO:0000256" key="1">
    <source>
        <dbReference type="ARBA" id="ARBA00005059"/>
    </source>
</evidence>
<comment type="miscellaneous">
    <text evidence="8">During catalysis, the active site Cys acts as a nucleophile attacking the alpha-carbonyl group of tRNA-bound glutamate with the formation of a thioester intermediate between enzyme and glutamate, and the concomitant release of tRNA(Glu). The thioester intermediate is finally reduced by direct hydride transfer from NADPH, to form the product GSA.</text>
</comment>
<dbReference type="HAMAP" id="MF_00087">
    <property type="entry name" value="Glu_tRNA_reductase"/>
    <property type="match status" value="1"/>
</dbReference>
<evidence type="ECO:0000259" key="11">
    <source>
        <dbReference type="Pfam" id="PF01488"/>
    </source>
</evidence>
<comment type="pathway">
    <text evidence="1 8 9">Porphyrin-containing compound metabolism; protoporphyrin-IX biosynthesis; 5-aminolevulinate from L-glutamyl-tRNA(Glu): step 1/2.</text>
</comment>
<gene>
    <name evidence="8 13" type="primary">hemA</name>
    <name evidence="13" type="ORF">ACFQT0_05575</name>
</gene>
<comment type="domain">
    <text evidence="8">Possesses an unusual extended V-shaped dimeric structure with each monomer consisting of three distinct domains arranged along a curved 'spinal' alpha-helix. The N-terminal catalytic domain specifically recognizes the glutamate moiety of the substrate. The second domain is the NADPH-binding domain, and the third C-terminal domain is responsible for dimerization.</text>
</comment>
<sequence length="426" mass="46044">MTFPFQAVSLSHKKTPLAIRELLALNEAACDQLLRTLTEEMGLTDVLVLSTCNRTEVYYTAQEDQSAAIIAVLGQVTGVAAIEEYRSHFTVIAGADAAAQHLFEVALGLDAQVVGDLQISSQVKKPTNVRPMPARPDRFCTACCTRCWPPTSACSAKPRSATEPLPLPTPRSSLVEELTAAVAQPRVLIVGLGEIGADVCRHFGKSKRFAEVTICNRTPATAQALAAECGLQVLDFANLAQGLQEADVVISSIAAPSPFFTREMLAQLTILSPKFFIDLSVPRSIEAEAEQVPGVLVYNIDALLSKASAALASRVAAIPQVQAIVAESMDTLRTWSQEMQVSPTIQKLKNTLEQFRQQEIGRFQKQLSADEASRLNDITKALTQKFLKLPVLQLKAACQRGESDQLVAMLTEIFGLEEVTNPALAA</sequence>
<keyword evidence="4 8" id="KW-0521">NADP</keyword>
<dbReference type="PIRSF" id="PIRSF000445">
    <property type="entry name" value="4pyrrol_synth_GluRdtase"/>
    <property type="match status" value="1"/>
</dbReference>
<protein>
    <recommendedName>
        <fullName evidence="3 8">Glutamyl-tRNA reductase</fullName>
        <shortName evidence="8">GluTR</shortName>
        <ecNumber evidence="3 8">1.2.1.70</ecNumber>
    </recommendedName>
</protein>
<dbReference type="Pfam" id="PF05201">
    <property type="entry name" value="GlutR_N"/>
    <property type="match status" value="1"/>
</dbReference>
<feature type="domain" description="Glutamyl-tRNA reductase N-terminal" evidence="12">
    <location>
        <begin position="8"/>
        <end position="125"/>
    </location>
</feature>
<comment type="subunit">
    <text evidence="8">Homodimer.</text>
</comment>
<comment type="caution">
    <text evidence="13">The sequence shown here is derived from an EMBL/GenBank/DDBJ whole genome shotgun (WGS) entry which is preliminary data.</text>
</comment>
<comment type="catalytic activity">
    <reaction evidence="7 8 9">
        <text>(S)-4-amino-5-oxopentanoate + tRNA(Glu) + NADP(+) = L-glutamyl-tRNA(Glu) + NADPH + H(+)</text>
        <dbReference type="Rhea" id="RHEA:12344"/>
        <dbReference type="Rhea" id="RHEA-COMP:9663"/>
        <dbReference type="Rhea" id="RHEA-COMP:9680"/>
        <dbReference type="ChEBI" id="CHEBI:15378"/>
        <dbReference type="ChEBI" id="CHEBI:57501"/>
        <dbReference type="ChEBI" id="CHEBI:57783"/>
        <dbReference type="ChEBI" id="CHEBI:58349"/>
        <dbReference type="ChEBI" id="CHEBI:78442"/>
        <dbReference type="ChEBI" id="CHEBI:78520"/>
        <dbReference type="EC" id="1.2.1.70"/>
    </reaction>
</comment>
<evidence type="ECO:0000256" key="5">
    <source>
        <dbReference type="ARBA" id="ARBA00023002"/>
    </source>
</evidence>
<evidence type="ECO:0000256" key="9">
    <source>
        <dbReference type="RuleBase" id="RU000584"/>
    </source>
</evidence>
<dbReference type="PANTHER" id="PTHR43013">
    <property type="entry name" value="GLUTAMYL-TRNA REDUCTASE"/>
    <property type="match status" value="1"/>
</dbReference>
<dbReference type="InterPro" id="IPR015896">
    <property type="entry name" value="4pyrrol_synth_GluRdtase_dimer"/>
</dbReference>
<dbReference type="Pfam" id="PF00745">
    <property type="entry name" value="GlutR_dimer"/>
    <property type="match status" value="1"/>
</dbReference>
<dbReference type="GO" id="GO:0008883">
    <property type="term" value="F:glutamyl-tRNA reductase activity"/>
    <property type="evidence" value="ECO:0007669"/>
    <property type="project" value="UniProtKB-EC"/>
</dbReference>
<dbReference type="Gene3D" id="3.40.50.720">
    <property type="entry name" value="NAD(P)-binding Rossmann-like Domain"/>
    <property type="match status" value="1"/>
</dbReference>
<organism evidence="13 14">
    <name type="scientific">Hymenobacter humi</name>
    <dbReference type="NCBI Taxonomy" id="1411620"/>
    <lineage>
        <taxon>Bacteria</taxon>
        <taxon>Pseudomonadati</taxon>
        <taxon>Bacteroidota</taxon>
        <taxon>Cytophagia</taxon>
        <taxon>Cytophagales</taxon>
        <taxon>Hymenobacteraceae</taxon>
        <taxon>Hymenobacter</taxon>
    </lineage>
</organism>
<keyword evidence="14" id="KW-1185">Reference proteome</keyword>
<name>A0ABW2U2A1_9BACT</name>
<evidence type="ECO:0000256" key="3">
    <source>
        <dbReference type="ARBA" id="ARBA00012970"/>
    </source>
</evidence>
<dbReference type="SUPFAM" id="SSF69075">
    <property type="entry name" value="Glutamyl tRNA-reductase dimerization domain"/>
    <property type="match status" value="1"/>
</dbReference>
<accession>A0ABW2U2A1</accession>
<dbReference type="Pfam" id="PF01488">
    <property type="entry name" value="Shikimate_DH"/>
    <property type="match status" value="1"/>
</dbReference>
<evidence type="ECO:0000256" key="8">
    <source>
        <dbReference type="HAMAP-Rule" id="MF_00087"/>
    </source>
</evidence>
<feature type="binding site" evidence="8">
    <location>
        <begin position="191"/>
        <end position="196"/>
    </location>
    <ligand>
        <name>NADP(+)</name>
        <dbReference type="ChEBI" id="CHEBI:58349"/>
    </ligand>
</feature>
<dbReference type="InterPro" id="IPR036453">
    <property type="entry name" value="GluRdtase_dimer_dom_sf"/>
</dbReference>
<feature type="binding site" evidence="8">
    <location>
        <begin position="51"/>
        <end position="54"/>
    </location>
    <ligand>
        <name>substrate</name>
    </ligand>
</feature>
<comment type="caution">
    <text evidence="8">Lacks conserved residue(s) required for the propagation of feature annotation.</text>
</comment>
<dbReference type="InterPro" id="IPR015895">
    <property type="entry name" value="4pyrrol_synth_GluRdtase_N"/>
</dbReference>
<dbReference type="EMBL" id="JBHTEK010000001">
    <property type="protein sequence ID" value="MFC7666946.1"/>
    <property type="molecule type" value="Genomic_DNA"/>
</dbReference>
<feature type="domain" description="Tetrapyrrole biosynthesis glutamyl-tRNA reductase dimerisation" evidence="10">
    <location>
        <begin position="320"/>
        <end position="416"/>
    </location>
</feature>
<feature type="site" description="Important for activity" evidence="8">
    <location>
        <position position="101"/>
    </location>
</feature>
<dbReference type="Proteomes" id="UP001596513">
    <property type="component" value="Unassembled WGS sequence"/>
</dbReference>
<feature type="active site" description="Nucleophile" evidence="8">
    <location>
        <position position="52"/>
    </location>
</feature>
<evidence type="ECO:0000256" key="2">
    <source>
        <dbReference type="ARBA" id="ARBA00005916"/>
    </source>
</evidence>
<dbReference type="RefSeq" id="WP_380201082.1">
    <property type="nucleotide sequence ID" value="NZ_JBHTEK010000001.1"/>
</dbReference>
<dbReference type="InterPro" id="IPR000343">
    <property type="entry name" value="4pyrrol_synth_GluRdtase"/>
</dbReference>
<dbReference type="InterPro" id="IPR036343">
    <property type="entry name" value="GluRdtase_N_sf"/>
</dbReference>
<dbReference type="SUPFAM" id="SSF51735">
    <property type="entry name" value="NAD(P)-binding Rossmann-fold domains"/>
    <property type="match status" value="1"/>
</dbReference>
<dbReference type="InterPro" id="IPR006151">
    <property type="entry name" value="Shikm_DH/Glu-tRNA_Rdtase"/>
</dbReference>